<dbReference type="GeneID" id="14407975"/>
<evidence type="ECO:0000256" key="3">
    <source>
        <dbReference type="ARBA" id="ARBA00022842"/>
    </source>
</evidence>
<dbReference type="EMBL" id="CP003362">
    <property type="protein sequence ID" value="AGB48402.1"/>
    <property type="molecule type" value="Genomic_DNA"/>
</dbReference>
<dbReference type="InterPro" id="IPR000422">
    <property type="entry name" value="DHBP_synthase_RibB"/>
</dbReference>
<reference evidence="7 8" key="1">
    <citation type="submission" date="2012-02" db="EMBL/GenBank/DDBJ databases">
        <title>Complete sequence of chromosome of Methanomethylovorans hollandica DSM 15978.</title>
        <authorList>
            <person name="Lucas S."/>
            <person name="Copeland A."/>
            <person name="Lapidus A."/>
            <person name="Glavina del Rio T."/>
            <person name="Dalin E."/>
            <person name="Tice H."/>
            <person name="Bruce D."/>
            <person name="Goodwin L."/>
            <person name="Pitluck S."/>
            <person name="Peters L."/>
            <person name="Mikhailova N."/>
            <person name="Held B."/>
            <person name="Kyrpides N."/>
            <person name="Mavromatis K."/>
            <person name="Ivanova N."/>
            <person name="Brettin T."/>
            <person name="Detter J.C."/>
            <person name="Han C."/>
            <person name="Larimer F."/>
            <person name="Land M."/>
            <person name="Hauser L."/>
            <person name="Markowitz V."/>
            <person name="Cheng J.-F."/>
            <person name="Hugenholtz P."/>
            <person name="Woyke T."/>
            <person name="Wu D."/>
            <person name="Spring S."/>
            <person name="Schroeder M."/>
            <person name="Brambilla E."/>
            <person name="Klenk H.-P."/>
            <person name="Eisen J.A."/>
        </authorList>
    </citation>
    <scope>NUCLEOTIDE SEQUENCE [LARGE SCALE GENOMIC DNA]</scope>
    <source>
        <strain evidence="8">DSM 15978 / NBRC 107637 / DMS1</strain>
    </source>
</reference>
<comment type="cofactor">
    <cofactor evidence="6">
        <name>Mg(2+)</name>
        <dbReference type="ChEBI" id="CHEBI:18420"/>
    </cofactor>
    <cofactor evidence="6">
        <name>Mn(2+)</name>
        <dbReference type="ChEBI" id="CHEBI:29035"/>
    </cofactor>
    <text evidence="6">Binds 2 divalent metal cations per subunit. Magnesium or manganese.</text>
</comment>
<comment type="catalytic activity">
    <reaction evidence="6">
        <text>D-ribulose 5-phosphate = (2S)-2-hydroxy-3-oxobutyl phosphate + formate + H(+)</text>
        <dbReference type="Rhea" id="RHEA:18457"/>
        <dbReference type="ChEBI" id="CHEBI:15378"/>
        <dbReference type="ChEBI" id="CHEBI:15740"/>
        <dbReference type="ChEBI" id="CHEBI:58121"/>
        <dbReference type="ChEBI" id="CHEBI:58830"/>
        <dbReference type="EC" id="4.1.99.12"/>
    </reaction>
</comment>
<keyword evidence="4 6" id="KW-0464">Manganese</keyword>
<accession>L0KSL2</accession>
<keyword evidence="1 6" id="KW-0686">Riboflavin biosynthesis</keyword>
<name>L0KSL2_METHD</name>
<dbReference type="KEGG" id="mhz:Metho_0114"/>
<protein>
    <recommendedName>
        <fullName evidence="6">3,4-dihydroxy-2-butanone 4-phosphate synthase</fullName>
        <shortName evidence="6">DHBP synthase</shortName>
        <ecNumber evidence="6">4.1.99.12</ecNumber>
    </recommendedName>
</protein>
<dbReference type="SUPFAM" id="SSF55821">
    <property type="entry name" value="YrdC/RibB"/>
    <property type="match status" value="1"/>
</dbReference>
<evidence type="ECO:0000256" key="1">
    <source>
        <dbReference type="ARBA" id="ARBA00022619"/>
    </source>
</evidence>
<dbReference type="AlphaFoldDB" id="L0KSL2"/>
<keyword evidence="5 6" id="KW-0456">Lyase</keyword>
<keyword evidence="2 6" id="KW-0479">Metal-binding</keyword>
<dbReference type="RefSeq" id="WP_015323571.1">
    <property type="nucleotide sequence ID" value="NC_019977.1"/>
</dbReference>
<keyword evidence="8" id="KW-1185">Reference proteome</keyword>
<dbReference type="HOGENOM" id="CLU_020273_3_2_2"/>
<sequence length="246" mass="26922">MTVMTGRQGYSKNILKAVDAIRQGKMFLLFDAEGREAETDLTILAQAIKPEDVKLMRKDGGGLICVALDPVACEEMGLPFMADVIRSANEYSTTLGTTVEKGGDLRYDSRSSFSIWVNHRDTRTGIPDNDRAITIKKLGDMVEQVLAGNKVNFGSEFRTPGHVATLRAAKGLIDERLGQTELSIALARIANVTPSMVVCEMLDDNTGRALSKEDAIAYAEEHGMVFVEGSEVIEAYNIWTTNIQIS</sequence>
<dbReference type="OrthoDB" id="25735at2157"/>
<dbReference type="Pfam" id="PF00926">
    <property type="entry name" value="DHBP_synthase"/>
    <property type="match status" value="1"/>
</dbReference>
<dbReference type="InterPro" id="IPR017945">
    <property type="entry name" value="DHBP_synth_RibB-like_a/b_dom"/>
</dbReference>
<dbReference type="EC" id="4.1.99.12" evidence="6"/>
<dbReference type="Gene3D" id="3.90.870.10">
    <property type="entry name" value="DHBP synthase"/>
    <property type="match status" value="1"/>
</dbReference>
<dbReference type="UniPathway" id="UPA00275">
    <property type="reaction ID" value="UER00399"/>
</dbReference>
<dbReference type="GO" id="GO:0046872">
    <property type="term" value="F:metal ion binding"/>
    <property type="evidence" value="ECO:0007669"/>
    <property type="project" value="UniProtKB-KW"/>
</dbReference>
<comment type="similarity">
    <text evidence="6">Belongs to the DHBP synthase family.</text>
</comment>
<evidence type="ECO:0000256" key="5">
    <source>
        <dbReference type="ARBA" id="ARBA00023239"/>
    </source>
</evidence>
<dbReference type="STRING" id="867904.Metho_0114"/>
<proteinExistence type="inferred from homology"/>
<organism evidence="7 8">
    <name type="scientific">Methanomethylovorans hollandica (strain DSM 15978 / NBRC 107637 / DMS1)</name>
    <dbReference type="NCBI Taxonomy" id="867904"/>
    <lineage>
        <taxon>Archaea</taxon>
        <taxon>Methanobacteriati</taxon>
        <taxon>Methanobacteriota</taxon>
        <taxon>Stenosarchaea group</taxon>
        <taxon>Methanomicrobia</taxon>
        <taxon>Methanosarcinales</taxon>
        <taxon>Methanosarcinaceae</taxon>
        <taxon>Methanomethylovorans</taxon>
    </lineage>
</organism>
<dbReference type="GO" id="GO:0009231">
    <property type="term" value="P:riboflavin biosynthetic process"/>
    <property type="evidence" value="ECO:0007669"/>
    <property type="project" value="UniProtKB-UniPathway"/>
</dbReference>
<evidence type="ECO:0000313" key="8">
    <source>
        <dbReference type="Proteomes" id="UP000010866"/>
    </source>
</evidence>
<evidence type="ECO:0000256" key="4">
    <source>
        <dbReference type="ARBA" id="ARBA00023211"/>
    </source>
</evidence>
<evidence type="ECO:0000256" key="6">
    <source>
        <dbReference type="RuleBase" id="RU003843"/>
    </source>
</evidence>
<evidence type="ECO:0000256" key="2">
    <source>
        <dbReference type="ARBA" id="ARBA00022723"/>
    </source>
</evidence>
<dbReference type="Proteomes" id="UP000010866">
    <property type="component" value="Chromosome"/>
</dbReference>
<dbReference type="NCBIfam" id="TIGR00506">
    <property type="entry name" value="ribB"/>
    <property type="match status" value="1"/>
</dbReference>
<keyword evidence="3 6" id="KW-0460">Magnesium</keyword>
<comment type="pathway">
    <text evidence="6">Cofactor biosynthesis; riboflavin biosynthesis; 2-hydroxy-3-oxobutyl phosphate from D-ribulose 5-phosphate: step 1/1.</text>
</comment>
<evidence type="ECO:0000313" key="7">
    <source>
        <dbReference type="EMBL" id="AGB48402.1"/>
    </source>
</evidence>
<dbReference type="PANTHER" id="PTHR21327:SF46">
    <property type="entry name" value="3,4-DIHYDROXY-2-BUTANONE 4-PHOSPHATE SYNTHASE"/>
    <property type="match status" value="1"/>
</dbReference>
<dbReference type="GO" id="GO:0005829">
    <property type="term" value="C:cytosol"/>
    <property type="evidence" value="ECO:0007669"/>
    <property type="project" value="TreeGrafter"/>
</dbReference>
<gene>
    <name evidence="7" type="ordered locus">Metho_0114</name>
</gene>
<comment type="subunit">
    <text evidence="6">Homodimer.</text>
</comment>
<dbReference type="GO" id="GO:0008686">
    <property type="term" value="F:3,4-dihydroxy-2-butanone-4-phosphate synthase activity"/>
    <property type="evidence" value="ECO:0007669"/>
    <property type="project" value="UniProtKB-EC"/>
</dbReference>
<comment type="function">
    <text evidence="6">Catalyzes the conversion of D-ribulose 5-phosphate to formate and 3,4-dihydroxy-2-butanone 4-phosphate.</text>
</comment>
<dbReference type="PANTHER" id="PTHR21327">
    <property type="entry name" value="GTP CYCLOHYDROLASE II-RELATED"/>
    <property type="match status" value="1"/>
</dbReference>